<evidence type="ECO:0000256" key="1">
    <source>
        <dbReference type="ARBA" id="ARBA00001936"/>
    </source>
</evidence>
<keyword evidence="6 19" id="KW-0808">Transferase</keyword>
<feature type="active site" description="Proton donor/acceptor" evidence="16">
    <location>
        <position position="193"/>
    </location>
</feature>
<dbReference type="InterPro" id="IPR005027">
    <property type="entry name" value="Glyco_trans_43"/>
</dbReference>
<dbReference type="SUPFAM" id="SSF53448">
    <property type="entry name" value="Nucleotide-diphospho-sugar transferases"/>
    <property type="match status" value="1"/>
</dbReference>
<keyword evidence="10" id="KW-1133">Transmembrane helix</keyword>
<comment type="similarity">
    <text evidence="4 19">Belongs to the glycosyltransferase 43 family.</text>
</comment>
<dbReference type="Gene3D" id="3.90.550.10">
    <property type="entry name" value="Spore Coat Polysaccharide Biosynthesis Protein SpsA, Chain A"/>
    <property type="match status" value="1"/>
</dbReference>
<dbReference type="OrthoDB" id="675023at2759"/>
<feature type="site" description="Interaction with galactose moiety of substrate glycoprotein" evidence="18">
    <location>
        <position position="139"/>
    </location>
</feature>
<dbReference type="GO" id="GO:0005975">
    <property type="term" value="P:carbohydrate metabolic process"/>
    <property type="evidence" value="ECO:0007669"/>
    <property type="project" value="TreeGrafter"/>
</dbReference>
<accession>A0A1Y3BVC6</accession>
<evidence type="ECO:0000256" key="19">
    <source>
        <dbReference type="RuleBase" id="RU363127"/>
    </source>
</evidence>
<evidence type="ECO:0000256" key="13">
    <source>
        <dbReference type="ARBA" id="ARBA00023180"/>
    </source>
</evidence>
<keyword evidence="13" id="KW-0325">Glycoprotein</keyword>
<comment type="catalytic activity">
    <reaction evidence="15 19">
        <text>3-O-(beta-D-galactosyl-(1-&gt;3)-beta-D-galactosyl-(1-&gt;4)-beta-D-xylosyl)-L-seryl-[protein] + UDP-alpha-D-glucuronate = 3-O-(beta-D-GlcA-(1-&gt;3)-beta-D-Gal-(1-&gt;3)-beta-D-Gal-(1-&gt;4)-beta-D-Xyl)-L-seryl-[protein] + UDP + H(+)</text>
        <dbReference type="Rhea" id="RHEA:24168"/>
        <dbReference type="Rhea" id="RHEA-COMP:12571"/>
        <dbReference type="Rhea" id="RHEA-COMP:12573"/>
        <dbReference type="ChEBI" id="CHEBI:15378"/>
        <dbReference type="ChEBI" id="CHEBI:58052"/>
        <dbReference type="ChEBI" id="CHEBI:58223"/>
        <dbReference type="ChEBI" id="CHEBI:132090"/>
        <dbReference type="ChEBI" id="CHEBI:132093"/>
        <dbReference type="EC" id="2.4.1.135"/>
    </reaction>
</comment>
<dbReference type="InterPro" id="IPR029044">
    <property type="entry name" value="Nucleotide-diphossugar_trans"/>
</dbReference>
<dbReference type="GO" id="GO:0050650">
    <property type="term" value="P:chondroitin sulfate proteoglycan biosynthetic process"/>
    <property type="evidence" value="ECO:0007669"/>
    <property type="project" value="TreeGrafter"/>
</dbReference>
<dbReference type="UniPathway" id="UPA00378"/>
<keyword evidence="21" id="KW-1185">Reference proteome</keyword>
<name>A0A1Y3BVC6_EURMA</name>
<evidence type="ECO:0000256" key="9">
    <source>
        <dbReference type="ARBA" id="ARBA00022968"/>
    </source>
</evidence>
<evidence type="ECO:0000256" key="15">
    <source>
        <dbReference type="ARBA" id="ARBA00047979"/>
    </source>
</evidence>
<dbReference type="Pfam" id="PF03360">
    <property type="entry name" value="Glyco_transf_43"/>
    <property type="match status" value="1"/>
</dbReference>
<dbReference type="PANTHER" id="PTHR10896">
    <property type="entry name" value="GALACTOSYLGALACTOSYLXYLOSYLPROTEIN 3-BETA-GLUCURONOSYLTRANSFERASE BETA-1,3-GLUCURONYLTRANSFERASE"/>
    <property type="match status" value="1"/>
</dbReference>
<evidence type="ECO:0000256" key="14">
    <source>
        <dbReference type="ARBA" id="ARBA00023211"/>
    </source>
</evidence>
<keyword evidence="11 19" id="KW-0333">Golgi apparatus</keyword>
<keyword evidence="9 19" id="KW-0735">Signal-anchor</keyword>
<dbReference type="EC" id="2.4.1.135" evidence="5 19"/>
<dbReference type="GO" id="GO:0015018">
    <property type="term" value="F:galactosylgalactosylxylosylprotein 3-beta-glucuronosyltransferase activity"/>
    <property type="evidence" value="ECO:0007669"/>
    <property type="project" value="UniProtKB-UniRule"/>
</dbReference>
<dbReference type="GO" id="GO:0000139">
    <property type="term" value="C:Golgi membrane"/>
    <property type="evidence" value="ECO:0007669"/>
    <property type="project" value="UniProtKB-SubCell"/>
</dbReference>
<evidence type="ECO:0000256" key="16">
    <source>
        <dbReference type="PIRSR" id="PIRSR605027-1"/>
    </source>
</evidence>
<dbReference type="GO" id="GO:0046872">
    <property type="term" value="F:metal ion binding"/>
    <property type="evidence" value="ECO:0007669"/>
    <property type="project" value="UniProtKB-KW"/>
</dbReference>
<evidence type="ECO:0000256" key="5">
    <source>
        <dbReference type="ARBA" id="ARBA00012641"/>
    </source>
</evidence>
<keyword evidence="14 17" id="KW-0464">Manganese</keyword>
<evidence type="ECO:0000256" key="18">
    <source>
        <dbReference type="PIRSR" id="PIRSR605027-4"/>
    </source>
</evidence>
<comment type="pathway">
    <text evidence="3 19">Protein modification; protein glycosylation.</text>
</comment>
<evidence type="ECO:0000256" key="8">
    <source>
        <dbReference type="ARBA" id="ARBA00022723"/>
    </source>
</evidence>
<reference evidence="20 21" key="1">
    <citation type="submission" date="2017-03" db="EMBL/GenBank/DDBJ databases">
        <title>Genome Survey of Euroglyphus maynei.</title>
        <authorList>
            <person name="Arlian L.G."/>
            <person name="Morgan M.S."/>
            <person name="Rider S.D."/>
        </authorList>
    </citation>
    <scope>NUCLEOTIDE SEQUENCE [LARGE SCALE GENOMIC DNA]</scope>
    <source>
        <strain evidence="20">Arlian Lab</strain>
        <tissue evidence="20">Whole body</tissue>
    </source>
</reference>
<dbReference type="Proteomes" id="UP000194236">
    <property type="component" value="Unassembled WGS sequence"/>
</dbReference>
<evidence type="ECO:0000256" key="10">
    <source>
        <dbReference type="ARBA" id="ARBA00022989"/>
    </source>
</evidence>
<dbReference type="PANTHER" id="PTHR10896:SF65">
    <property type="entry name" value="GALACTOSYLGALACTOSYLXYLOSYLPROTEIN 3-BETA-GLUCURONOSYLTRANSFERASE 3"/>
    <property type="match status" value="1"/>
</dbReference>
<organism evidence="20 21">
    <name type="scientific">Euroglyphus maynei</name>
    <name type="common">Mayne's house dust mite</name>
    <dbReference type="NCBI Taxonomy" id="6958"/>
    <lineage>
        <taxon>Eukaryota</taxon>
        <taxon>Metazoa</taxon>
        <taxon>Ecdysozoa</taxon>
        <taxon>Arthropoda</taxon>
        <taxon>Chelicerata</taxon>
        <taxon>Arachnida</taxon>
        <taxon>Acari</taxon>
        <taxon>Acariformes</taxon>
        <taxon>Sarcoptiformes</taxon>
        <taxon>Astigmata</taxon>
        <taxon>Psoroptidia</taxon>
        <taxon>Analgoidea</taxon>
        <taxon>Pyroglyphidae</taxon>
        <taxon>Pyroglyphinae</taxon>
        <taxon>Euroglyphus</taxon>
    </lineage>
</organism>
<dbReference type="FunFam" id="3.90.550.10:FF:000044">
    <property type="entry name" value="Galactosylgalactosylxylosylprotein 3-beta-glucuronosyltransferase"/>
    <property type="match status" value="1"/>
</dbReference>
<comment type="cofactor">
    <cofactor evidence="1 17 19">
        <name>Mn(2+)</name>
        <dbReference type="ChEBI" id="CHEBI:29035"/>
    </cofactor>
</comment>
<evidence type="ECO:0000313" key="21">
    <source>
        <dbReference type="Proteomes" id="UP000194236"/>
    </source>
</evidence>
<sequence length="231" mass="27233">MSQPVQEAELTRLSHTLLLVHNLHWIIVEDSDRKTPLVQQFLQRISRMKIYDNFEYTHLNVETPKTFKTNHRDPNWLKPRGVWQRNEALRWLRENTTEKGIVYFGDDDNTYDLRLFQEMRNTRKVSVFPVGLVGGLMVEKPLIENGKVIGFNSIWKPKRKFPIDMSGFAINSQLIIDKNDAYFSPHVPRGYQETHLLTQLIQSIDELEPKADSCTKVFVWHTRTEMPKLKK</sequence>
<evidence type="ECO:0000256" key="7">
    <source>
        <dbReference type="ARBA" id="ARBA00022692"/>
    </source>
</evidence>
<keyword evidence="7" id="KW-0812">Transmembrane</keyword>
<comment type="caution">
    <text evidence="20">The sequence shown here is derived from an EMBL/GenBank/DDBJ whole genome shotgun (WGS) entry which is preliminary data.</text>
</comment>
<protein>
    <recommendedName>
        <fullName evidence="5 19">Galactosylgalactosylxylosylprotein 3-beta-glucuronosyltransferase</fullName>
        <ecNumber evidence="5 19">2.4.1.135</ecNumber>
    </recommendedName>
</protein>
<evidence type="ECO:0000256" key="3">
    <source>
        <dbReference type="ARBA" id="ARBA00004922"/>
    </source>
</evidence>
<dbReference type="CDD" id="cd00218">
    <property type="entry name" value="GlcAT-I"/>
    <property type="match status" value="1"/>
</dbReference>
<keyword evidence="8 17" id="KW-0479">Metal-binding</keyword>
<feature type="binding site" evidence="17">
    <location>
        <position position="108"/>
    </location>
    <ligand>
        <name>Mn(2+)</name>
        <dbReference type="ChEBI" id="CHEBI:29035"/>
    </ligand>
</feature>
<feature type="non-terminal residue" evidence="20">
    <location>
        <position position="231"/>
    </location>
</feature>
<gene>
    <name evidence="20" type="ORF">BLA29_003225</name>
</gene>
<dbReference type="EMBL" id="MUJZ01005035">
    <property type="protein sequence ID" value="OTF83125.1"/>
    <property type="molecule type" value="Genomic_DNA"/>
</dbReference>
<comment type="subcellular location">
    <subcellularLocation>
        <location evidence="2 19">Golgi apparatus membrane</location>
        <topology evidence="2 19">Single-pass type II membrane protein</topology>
    </subcellularLocation>
</comment>
<keyword evidence="12" id="KW-0472">Membrane</keyword>
<evidence type="ECO:0000313" key="20">
    <source>
        <dbReference type="EMBL" id="OTF83125.1"/>
    </source>
</evidence>
<proteinExistence type="inferred from homology"/>
<evidence type="ECO:0000256" key="12">
    <source>
        <dbReference type="ARBA" id="ARBA00023136"/>
    </source>
</evidence>
<evidence type="ECO:0000256" key="4">
    <source>
        <dbReference type="ARBA" id="ARBA00007706"/>
    </source>
</evidence>
<evidence type="ECO:0000256" key="6">
    <source>
        <dbReference type="ARBA" id="ARBA00022679"/>
    </source>
</evidence>
<evidence type="ECO:0000256" key="17">
    <source>
        <dbReference type="PIRSR" id="PIRSR605027-3"/>
    </source>
</evidence>
<evidence type="ECO:0000256" key="11">
    <source>
        <dbReference type="ARBA" id="ARBA00023034"/>
    </source>
</evidence>
<evidence type="ECO:0000256" key="2">
    <source>
        <dbReference type="ARBA" id="ARBA00004323"/>
    </source>
</evidence>
<dbReference type="AlphaFoldDB" id="A0A1Y3BVC6"/>